<protein>
    <submittedName>
        <fullName evidence="1">Predicted protein</fullName>
    </submittedName>
</protein>
<dbReference type="HOGENOM" id="CLU_3125295_0_0_1"/>
<dbReference type="Proteomes" id="UP000001194">
    <property type="component" value="Unassembled WGS sequence"/>
</dbReference>
<dbReference type="KEGG" id="lbc:LACBIDRAFT_317126"/>
<evidence type="ECO:0000313" key="2">
    <source>
        <dbReference type="Proteomes" id="UP000001194"/>
    </source>
</evidence>
<dbReference type="RefSeq" id="XP_001879011.1">
    <property type="nucleotide sequence ID" value="XM_001878976.1"/>
</dbReference>
<dbReference type="InParanoid" id="B0D4G8"/>
<evidence type="ECO:0000313" key="1">
    <source>
        <dbReference type="EMBL" id="EDR10561.1"/>
    </source>
</evidence>
<proteinExistence type="predicted"/>
<dbReference type="AlphaFoldDB" id="B0D4G8"/>
<accession>B0D4G8</accession>
<reference evidence="1" key="1">
    <citation type="journal article" date="2008" name="Nature">
        <title>The genome of Laccaria bicolor provides insights into mycorrhizal symbiosis.</title>
        <authorList>
            <person name="Martin F."/>
            <person name="Aerts A."/>
            <person name="Ahren D."/>
            <person name="Brun A."/>
            <person name="Danchin E.G.J."/>
            <person name="Duchaussoy F."/>
            <person name="Gibon J."/>
            <person name="Kohler A."/>
            <person name="Lindquist E."/>
            <person name="Pereda V."/>
            <person name="Salamov A."/>
            <person name="Shapiro H.J."/>
            <person name="Wuyts J."/>
            <person name="Blaudez D."/>
            <person name="Buee M."/>
            <person name="Brokstein P."/>
            <person name="Canbaeck B."/>
            <person name="Cohen D."/>
            <person name="Courty P.E."/>
            <person name="Coutinho P.M."/>
            <person name="Delaruelle C."/>
            <person name="Detter J.C."/>
            <person name="Deveau A."/>
            <person name="DiFazio S."/>
            <person name="Duplessis S."/>
            <person name="Fraissinet-Tachet L."/>
            <person name="Lucic E."/>
            <person name="Frey-Klett P."/>
            <person name="Fourrey C."/>
            <person name="Feussner I."/>
            <person name="Gay G."/>
            <person name="Grimwood J."/>
            <person name="Hoegger P.J."/>
            <person name="Jain P."/>
            <person name="Kilaru S."/>
            <person name="Labbe J."/>
            <person name="Lin Y.C."/>
            <person name="Legue V."/>
            <person name="Le Tacon F."/>
            <person name="Marmeisse R."/>
            <person name="Melayah D."/>
            <person name="Montanini B."/>
            <person name="Muratet M."/>
            <person name="Nehls U."/>
            <person name="Niculita-Hirzel H."/>
            <person name="Oudot-Le Secq M.P."/>
            <person name="Peter M."/>
            <person name="Quesneville H."/>
            <person name="Rajashekar B."/>
            <person name="Reich M."/>
            <person name="Rouhier N."/>
            <person name="Schmutz J."/>
            <person name="Yin T."/>
            <person name="Chalot M."/>
            <person name="Henrissat B."/>
            <person name="Kuees U."/>
            <person name="Lucas S."/>
            <person name="Van de Peer Y."/>
            <person name="Podila G.K."/>
            <person name="Polle A."/>
            <person name="Pukkila P.J."/>
            <person name="Richardson P.M."/>
            <person name="Rouze P."/>
            <person name="Sanders I.R."/>
            <person name="Stajich J.E."/>
            <person name="Tunlid A."/>
            <person name="Tuskan G."/>
            <person name="Grigoriev I.V."/>
        </authorList>
    </citation>
    <scope>NUCLEOTIDE SEQUENCE [LARGE SCALE GENOMIC DNA]</scope>
</reference>
<gene>
    <name evidence="1" type="ORF">LACBIDRAFT_317126</name>
</gene>
<sequence length="50" mass="5953">MGVLHALTGDTVPFHWEYTHQCTFEDIKNLAMLCKDHHRKPQYFTLPHML</sequence>
<keyword evidence="2" id="KW-1185">Reference proteome</keyword>
<dbReference type="EMBL" id="DS547097">
    <property type="protein sequence ID" value="EDR10561.1"/>
    <property type="molecule type" value="Genomic_DNA"/>
</dbReference>
<dbReference type="GeneID" id="6074703"/>
<name>B0D4G8_LACBS</name>
<dbReference type="OrthoDB" id="1750432at2759"/>
<organism evidence="2">
    <name type="scientific">Laccaria bicolor (strain S238N-H82 / ATCC MYA-4686)</name>
    <name type="common">Bicoloured deceiver</name>
    <name type="synonym">Laccaria laccata var. bicolor</name>
    <dbReference type="NCBI Taxonomy" id="486041"/>
    <lineage>
        <taxon>Eukaryota</taxon>
        <taxon>Fungi</taxon>
        <taxon>Dikarya</taxon>
        <taxon>Basidiomycota</taxon>
        <taxon>Agaricomycotina</taxon>
        <taxon>Agaricomycetes</taxon>
        <taxon>Agaricomycetidae</taxon>
        <taxon>Agaricales</taxon>
        <taxon>Agaricineae</taxon>
        <taxon>Hydnangiaceae</taxon>
        <taxon>Laccaria</taxon>
    </lineage>
</organism>